<dbReference type="Pfam" id="PF08240">
    <property type="entry name" value="ADH_N"/>
    <property type="match status" value="1"/>
</dbReference>
<dbReference type="InterPro" id="IPR002328">
    <property type="entry name" value="ADH_Zn_CS"/>
</dbReference>
<dbReference type="KEGG" id="tpf:TPHA_0A00140"/>
<dbReference type="EC" id="1.1.1.2" evidence="9"/>
<dbReference type="GO" id="GO:0008270">
    <property type="term" value="F:zinc ion binding"/>
    <property type="evidence" value="ECO:0007669"/>
    <property type="project" value="InterPro"/>
</dbReference>
<dbReference type="FunFam" id="3.40.50.720:FF:000158">
    <property type="entry name" value="Zinc-binding alcohol dehydrogenase"/>
    <property type="match status" value="1"/>
</dbReference>
<dbReference type="InterPro" id="IPR013154">
    <property type="entry name" value="ADH-like_N"/>
</dbReference>
<evidence type="ECO:0000256" key="7">
    <source>
        <dbReference type="ARBA" id="ARBA00022857"/>
    </source>
</evidence>
<dbReference type="PROSITE" id="PS00059">
    <property type="entry name" value="ADH_ZINC"/>
    <property type="match status" value="1"/>
</dbReference>
<keyword evidence="8" id="KW-0560">Oxidoreductase</keyword>
<keyword evidence="6 11" id="KW-0862">Zinc</keyword>
<dbReference type="InterPro" id="IPR011032">
    <property type="entry name" value="GroES-like_sf"/>
</dbReference>
<sequence>MSYPEKFQGIAVTNPADWTHPKKISYDPKKFDDYDVDIKIEACGVCGSDVHRASSNWGPVKANQVVGHEIVGRVVKLGPKCKLGLKVGDRVGVGAQAKSCLNCKRCKSDNEPYCKSKDRVGTYSGTYSDGYVSQGGYASHVRTHEHFVFKIPDNIPTELAAPLLCGGVTVFSPLLRNGCGPGKKVGVVGIGGIGHMGILFAKAMGAEVYAISRSSSKKEDSLKLGADYYIATQEEKDWATTYADTLDLIVLCASSLSDINIDDLVATMTIGGKIVSIAIPDASQQLTLKPFGLLGVYISNSALGSRKEIIQLLDLVSEKKIKPWVQTVPISEAGVNEVFERMEKGDVKYRFTLVDFDKEFDN</sequence>
<feature type="domain" description="Enoyl reductase (ER)" evidence="12">
    <location>
        <begin position="19"/>
        <end position="347"/>
    </location>
</feature>
<protein>
    <recommendedName>
        <fullName evidence="9">alcohol dehydrogenase (NADP(+))</fullName>
        <ecNumber evidence="9">1.1.1.2</ecNumber>
    </recommendedName>
</protein>
<dbReference type="eggNOG" id="KOG0023">
    <property type="taxonomic scope" value="Eukaryota"/>
</dbReference>
<dbReference type="InterPro" id="IPR020843">
    <property type="entry name" value="ER"/>
</dbReference>
<dbReference type="SUPFAM" id="SSF50129">
    <property type="entry name" value="GroES-like"/>
    <property type="match status" value="1"/>
</dbReference>
<gene>
    <name evidence="13" type="primary">TPHA0A00140</name>
    <name evidence="13" type="ordered locus">TPHA_0A00140</name>
</gene>
<dbReference type="InterPro" id="IPR036291">
    <property type="entry name" value="NAD(P)-bd_dom_sf"/>
</dbReference>
<dbReference type="Pfam" id="PF00107">
    <property type="entry name" value="ADH_zinc_N"/>
    <property type="match status" value="1"/>
</dbReference>
<dbReference type="HOGENOM" id="CLU_026673_20_2_1"/>
<dbReference type="PANTHER" id="PTHR42683">
    <property type="entry name" value="ALDEHYDE REDUCTASE"/>
    <property type="match status" value="1"/>
</dbReference>
<organism evidence="13 14">
    <name type="scientific">Tetrapisispora phaffii (strain ATCC 24235 / CBS 4417 / NBRC 1672 / NRRL Y-8282 / UCD 70-5)</name>
    <name type="common">Yeast</name>
    <name type="synonym">Fabospora phaffii</name>
    <dbReference type="NCBI Taxonomy" id="1071381"/>
    <lineage>
        <taxon>Eukaryota</taxon>
        <taxon>Fungi</taxon>
        <taxon>Dikarya</taxon>
        <taxon>Ascomycota</taxon>
        <taxon>Saccharomycotina</taxon>
        <taxon>Saccharomycetes</taxon>
        <taxon>Saccharomycetales</taxon>
        <taxon>Saccharomycetaceae</taxon>
        <taxon>Tetrapisispora</taxon>
    </lineage>
</organism>
<keyword evidence="14" id="KW-1185">Reference proteome</keyword>
<evidence type="ECO:0000256" key="9">
    <source>
        <dbReference type="ARBA" id="ARBA00024074"/>
    </source>
</evidence>
<dbReference type="RefSeq" id="XP_003683533.1">
    <property type="nucleotide sequence ID" value="XM_003683485.1"/>
</dbReference>
<evidence type="ECO:0000313" key="13">
    <source>
        <dbReference type="EMBL" id="CCE61099.1"/>
    </source>
</evidence>
<evidence type="ECO:0000259" key="12">
    <source>
        <dbReference type="SMART" id="SM00829"/>
    </source>
</evidence>
<keyword evidence="4" id="KW-0597">Phosphoprotein</keyword>
<dbReference type="OrthoDB" id="1879366at2759"/>
<dbReference type="EMBL" id="HE612856">
    <property type="protein sequence ID" value="CCE61099.1"/>
    <property type="molecule type" value="Genomic_DNA"/>
</dbReference>
<evidence type="ECO:0000256" key="11">
    <source>
        <dbReference type="RuleBase" id="RU361277"/>
    </source>
</evidence>
<evidence type="ECO:0000256" key="2">
    <source>
        <dbReference type="ARBA" id="ARBA00008072"/>
    </source>
</evidence>
<name>G8BMH1_TETPH</name>
<keyword evidence="7" id="KW-0521">NADP</keyword>
<evidence type="ECO:0000256" key="4">
    <source>
        <dbReference type="ARBA" id="ARBA00022553"/>
    </source>
</evidence>
<evidence type="ECO:0000256" key="10">
    <source>
        <dbReference type="ARBA" id="ARBA00050997"/>
    </source>
</evidence>
<dbReference type="STRING" id="1071381.G8BMH1"/>
<evidence type="ECO:0000256" key="6">
    <source>
        <dbReference type="ARBA" id="ARBA00022833"/>
    </source>
</evidence>
<comment type="similarity">
    <text evidence="2 11">Belongs to the zinc-containing alcohol dehydrogenase family.</text>
</comment>
<evidence type="ECO:0000256" key="1">
    <source>
        <dbReference type="ARBA" id="ARBA00001947"/>
    </source>
</evidence>
<dbReference type="AlphaFoldDB" id="G8BMH1"/>
<dbReference type="GeneID" id="11532245"/>
<dbReference type="Proteomes" id="UP000005666">
    <property type="component" value="Chromosome 1"/>
</dbReference>
<reference evidence="13 14" key="1">
    <citation type="journal article" date="2011" name="Proc. Natl. Acad. Sci. U.S.A.">
        <title>Evolutionary erosion of yeast sex chromosomes by mating-type switching accidents.</title>
        <authorList>
            <person name="Gordon J.L."/>
            <person name="Armisen D."/>
            <person name="Proux-Wera E."/>
            <person name="Oheigeartaigh S.S."/>
            <person name="Byrne K.P."/>
            <person name="Wolfe K.H."/>
        </authorList>
    </citation>
    <scope>NUCLEOTIDE SEQUENCE [LARGE SCALE GENOMIC DNA]</scope>
    <source>
        <strain evidence="14">ATCC 24235 / CBS 4417 / NBRC 1672 / NRRL Y-8282 / UCD 70-5</strain>
    </source>
</reference>
<evidence type="ECO:0000256" key="8">
    <source>
        <dbReference type="ARBA" id="ARBA00023002"/>
    </source>
</evidence>
<comment type="subunit">
    <text evidence="3">Homodimer.</text>
</comment>
<proteinExistence type="inferred from homology"/>
<evidence type="ECO:0000256" key="5">
    <source>
        <dbReference type="ARBA" id="ARBA00022723"/>
    </source>
</evidence>
<dbReference type="GO" id="GO:0008106">
    <property type="term" value="F:alcohol dehydrogenase (NADP+) activity"/>
    <property type="evidence" value="ECO:0007669"/>
    <property type="project" value="UniProtKB-EC"/>
</dbReference>
<dbReference type="Gene3D" id="3.40.50.720">
    <property type="entry name" value="NAD(P)-binding Rossmann-like Domain"/>
    <property type="match status" value="1"/>
</dbReference>
<evidence type="ECO:0000256" key="3">
    <source>
        <dbReference type="ARBA" id="ARBA00011738"/>
    </source>
</evidence>
<dbReference type="GO" id="GO:0006066">
    <property type="term" value="P:alcohol metabolic process"/>
    <property type="evidence" value="ECO:0007669"/>
    <property type="project" value="UniProtKB-ARBA"/>
</dbReference>
<dbReference type="SMART" id="SM00829">
    <property type="entry name" value="PKS_ER"/>
    <property type="match status" value="1"/>
</dbReference>
<comment type="cofactor">
    <cofactor evidence="1 11">
        <name>Zn(2+)</name>
        <dbReference type="ChEBI" id="CHEBI:29105"/>
    </cofactor>
</comment>
<dbReference type="InterPro" id="IPR013149">
    <property type="entry name" value="ADH-like_C"/>
</dbReference>
<accession>G8BMH1</accession>
<dbReference type="OMA" id="DIKTECC"/>
<keyword evidence="5 11" id="KW-0479">Metal-binding</keyword>
<comment type="catalytic activity">
    <reaction evidence="10">
        <text>a primary alcohol + NADP(+) = an aldehyde + NADPH + H(+)</text>
        <dbReference type="Rhea" id="RHEA:15937"/>
        <dbReference type="ChEBI" id="CHEBI:15378"/>
        <dbReference type="ChEBI" id="CHEBI:15734"/>
        <dbReference type="ChEBI" id="CHEBI:17478"/>
        <dbReference type="ChEBI" id="CHEBI:57783"/>
        <dbReference type="ChEBI" id="CHEBI:58349"/>
        <dbReference type="EC" id="1.1.1.2"/>
    </reaction>
    <physiologicalReaction direction="left-to-right" evidence="10">
        <dbReference type="Rhea" id="RHEA:15938"/>
    </physiologicalReaction>
    <physiologicalReaction direction="right-to-left" evidence="10">
        <dbReference type="Rhea" id="RHEA:15939"/>
    </physiologicalReaction>
</comment>
<dbReference type="SUPFAM" id="SSF51735">
    <property type="entry name" value="NAD(P)-binding Rossmann-fold domains"/>
    <property type="match status" value="1"/>
</dbReference>
<dbReference type="Gene3D" id="3.90.180.10">
    <property type="entry name" value="Medium-chain alcohol dehydrogenases, catalytic domain"/>
    <property type="match status" value="1"/>
</dbReference>
<evidence type="ECO:0000313" key="14">
    <source>
        <dbReference type="Proteomes" id="UP000005666"/>
    </source>
</evidence>
<dbReference type="InterPro" id="IPR047109">
    <property type="entry name" value="CAD-like"/>
</dbReference>
<dbReference type="CDD" id="cd05283">
    <property type="entry name" value="CAD1"/>
    <property type="match status" value="1"/>
</dbReference>